<keyword evidence="4" id="KW-1185">Reference proteome</keyword>
<evidence type="ECO:0000256" key="1">
    <source>
        <dbReference type="SAM" id="MobiDB-lite"/>
    </source>
</evidence>
<feature type="compositionally biased region" description="Basic and acidic residues" evidence="1">
    <location>
        <begin position="62"/>
        <end position="73"/>
    </location>
</feature>
<dbReference type="Proteomes" id="UP001498398">
    <property type="component" value="Unassembled WGS sequence"/>
</dbReference>
<dbReference type="CDD" id="cd09917">
    <property type="entry name" value="F-box_SF"/>
    <property type="match status" value="1"/>
</dbReference>
<dbReference type="PROSITE" id="PS50181">
    <property type="entry name" value="FBOX"/>
    <property type="match status" value="1"/>
</dbReference>
<evidence type="ECO:0000313" key="4">
    <source>
        <dbReference type="Proteomes" id="UP001498398"/>
    </source>
</evidence>
<dbReference type="InterPro" id="IPR036047">
    <property type="entry name" value="F-box-like_dom_sf"/>
</dbReference>
<accession>A0ABR1J9P6</accession>
<dbReference type="SUPFAM" id="SSF81383">
    <property type="entry name" value="F-box domain"/>
    <property type="match status" value="1"/>
</dbReference>
<evidence type="ECO:0000313" key="3">
    <source>
        <dbReference type="EMBL" id="KAK7452752.1"/>
    </source>
</evidence>
<proteinExistence type="predicted"/>
<feature type="domain" description="F-box" evidence="2">
    <location>
        <begin position="82"/>
        <end position="131"/>
    </location>
</feature>
<gene>
    <name evidence="3" type="ORF">VKT23_012153</name>
</gene>
<evidence type="ECO:0000259" key="2">
    <source>
        <dbReference type="PROSITE" id="PS50181"/>
    </source>
</evidence>
<dbReference type="Gene3D" id="1.20.1280.50">
    <property type="match status" value="1"/>
</dbReference>
<sequence>MSRRSSRIEERRRTTGVDIYDAIIRQLGIQETLDGEPQIYDADSSSLDEDVQERRPRKRVKRDKEEVKEERPQKIRGKRGVLQKVKDMPLDVLFKIFSYLEPLDILHLARTSYELRDLLMDRASASVWHAARCNINGLPPLPYDLDEPQYASLCFDNYCHVCMQPWCKQILWQFRIRCCKNCIETALVSASDLVGVWRTTYARTFSVFELVKDYVPYMSVTPWRGPWRGEDKVYYPPIVRKFRREFKKVEKDSIQLEAWVQEKKEQYHLLMEHVEQCTQWCKSRHEERKAELDLVRRRRKEEIIKRLKDLGWSDELEHVPDAEFSSHKLVHQSKDLTEKGWKLISDPLVAYLAAHKQSRLEEEGAITAAVHPPSQN</sequence>
<organism evidence="3 4">
    <name type="scientific">Marasmiellus scandens</name>
    <dbReference type="NCBI Taxonomy" id="2682957"/>
    <lineage>
        <taxon>Eukaryota</taxon>
        <taxon>Fungi</taxon>
        <taxon>Dikarya</taxon>
        <taxon>Basidiomycota</taxon>
        <taxon>Agaricomycotina</taxon>
        <taxon>Agaricomycetes</taxon>
        <taxon>Agaricomycetidae</taxon>
        <taxon>Agaricales</taxon>
        <taxon>Marasmiineae</taxon>
        <taxon>Omphalotaceae</taxon>
        <taxon>Marasmiellus</taxon>
    </lineage>
</organism>
<dbReference type="EMBL" id="JBANRG010000028">
    <property type="protein sequence ID" value="KAK7452752.1"/>
    <property type="molecule type" value="Genomic_DNA"/>
</dbReference>
<protein>
    <recommendedName>
        <fullName evidence="2">F-box domain-containing protein</fullName>
    </recommendedName>
</protein>
<reference evidence="3 4" key="1">
    <citation type="submission" date="2024-01" db="EMBL/GenBank/DDBJ databases">
        <title>A draft genome for the cacao thread blight pathogen Marasmiellus scandens.</title>
        <authorList>
            <person name="Baruah I.K."/>
            <person name="Leung J."/>
            <person name="Bukari Y."/>
            <person name="Amoako-Attah I."/>
            <person name="Meinhardt L.W."/>
            <person name="Bailey B.A."/>
            <person name="Cohen S.P."/>
        </authorList>
    </citation>
    <scope>NUCLEOTIDE SEQUENCE [LARGE SCALE GENOMIC DNA]</scope>
    <source>
        <strain evidence="3 4">GH-19</strain>
    </source>
</reference>
<name>A0ABR1J9P6_9AGAR</name>
<comment type="caution">
    <text evidence="3">The sequence shown here is derived from an EMBL/GenBank/DDBJ whole genome shotgun (WGS) entry which is preliminary data.</text>
</comment>
<dbReference type="SMART" id="SM00256">
    <property type="entry name" value="FBOX"/>
    <property type="match status" value="1"/>
</dbReference>
<feature type="region of interest" description="Disordered" evidence="1">
    <location>
        <begin position="35"/>
        <end position="73"/>
    </location>
</feature>
<dbReference type="InterPro" id="IPR001810">
    <property type="entry name" value="F-box_dom"/>
</dbReference>
<dbReference type="Pfam" id="PF12937">
    <property type="entry name" value="F-box-like"/>
    <property type="match status" value="1"/>
</dbReference>